<organism evidence="1 2">
    <name type="scientific">Daucus carota subsp. sativus</name>
    <name type="common">Carrot</name>
    <dbReference type="NCBI Taxonomy" id="79200"/>
    <lineage>
        <taxon>Eukaryota</taxon>
        <taxon>Viridiplantae</taxon>
        <taxon>Streptophyta</taxon>
        <taxon>Embryophyta</taxon>
        <taxon>Tracheophyta</taxon>
        <taxon>Spermatophyta</taxon>
        <taxon>Magnoliopsida</taxon>
        <taxon>eudicotyledons</taxon>
        <taxon>Gunneridae</taxon>
        <taxon>Pentapetalae</taxon>
        <taxon>asterids</taxon>
        <taxon>campanulids</taxon>
        <taxon>Apiales</taxon>
        <taxon>Apiaceae</taxon>
        <taxon>Apioideae</taxon>
        <taxon>Scandiceae</taxon>
        <taxon>Daucinae</taxon>
        <taxon>Daucus</taxon>
        <taxon>Daucus sect. Daucus</taxon>
    </lineage>
</organism>
<keyword evidence="2" id="KW-1185">Reference proteome</keyword>
<evidence type="ECO:0000313" key="2">
    <source>
        <dbReference type="Proteomes" id="UP000077755"/>
    </source>
</evidence>
<dbReference type="EMBL" id="CP093349">
    <property type="protein sequence ID" value="WOH09706.1"/>
    <property type="molecule type" value="Genomic_DNA"/>
</dbReference>
<proteinExistence type="predicted"/>
<accession>A0AAF0XNI6</accession>
<dbReference type="Proteomes" id="UP000077755">
    <property type="component" value="Chromosome 7"/>
</dbReference>
<dbReference type="AlphaFoldDB" id="A0AAF0XNI6"/>
<sequence>MKSTRKQSHRQCKRKIMMAKPLNNSHLRRCKGRPPVKRKQSKVDTIVKNLRKKPKTGGKKNCKKTNLIDLNVPSEELMSYLPNGGIMQDDNDAEVRELVPDETFKSAIEETSAQDL</sequence>
<gene>
    <name evidence="1" type="ORF">DCAR_0729164</name>
</gene>
<dbReference type="KEGG" id="dcr:108196053"/>
<name>A0AAF0XNI6_DAUCS</name>
<reference evidence="1" key="1">
    <citation type="journal article" date="2016" name="Nat. Genet.">
        <title>A high-quality carrot genome assembly provides new insights into carotenoid accumulation and asterid genome evolution.</title>
        <authorList>
            <person name="Iorizzo M."/>
            <person name="Ellison S."/>
            <person name="Senalik D."/>
            <person name="Zeng P."/>
            <person name="Satapoomin P."/>
            <person name="Huang J."/>
            <person name="Bowman M."/>
            <person name="Iovene M."/>
            <person name="Sanseverino W."/>
            <person name="Cavagnaro P."/>
            <person name="Yildiz M."/>
            <person name="Macko-Podgorni A."/>
            <person name="Moranska E."/>
            <person name="Grzebelus E."/>
            <person name="Grzebelus D."/>
            <person name="Ashrafi H."/>
            <person name="Zheng Z."/>
            <person name="Cheng S."/>
            <person name="Spooner D."/>
            <person name="Van Deynze A."/>
            <person name="Simon P."/>
        </authorList>
    </citation>
    <scope>NUCLEOTIDE SEQUENCE</scope>
    <source>
        <tissue evidence="1">Leaf</tissue>
    </source>
</reference>
<evidence type="ECO:0000313" key="1">
    <source>
        <dbReference type="EMBL" id="WOH09706.1"/>
    </source>
</evidence>
<reference evidence="1" key="2">
    <citation type="submission" date="2022-03" db="EMBL/GenBank/DDBJ databases">
        <title>Draft title - Genomic analysis of global carrot germplasm unveils the trajectory of domestication and the origin of high carotenoid orange carrot.</title>
        <authorList>
            <person name="Iorizzo M."/>
            <person name="Ellison S."/>
            <person name="Senalik D."/>
            <person name="Macko-Podgorni A."/>
            <person name="Grzebelus D."/>
            <person name="Bostan H."/>
            <person name="Rolling W."/>
            <person name="Curaba J."/>
            <person name="Simon P."/>
        </authorList>
    </citation>
    <scope>NUCLEOTIDE SEQUENCE</scope>
    <source>
        <tissue evidence="1">Leaf</tissue>
    </source>
</reference>
<protein>
    <submittedName>
        <fullName evidence="1">Uncharacterized protein</fullName>
    </submittedName>
</protein>